<sequence>MIDIQFIVRHGKGRLPSIYTCGPMLELPSTNANYPDFRSKWESMLDSKECMEINIV</sequence>
<organism evidence="1 2">
    <name type="scientific">Sinanodonta woodiana</name>
    <name type="common">Chinese pond mussel</name>
    <name type="synonym">Anodonta woodiana</name>
    <dbReference type="NCBI Taxonomy" id="1069815"/>
    <lineage>
        <taxon>Eukaryota</taxon>
        <taxon>Metazoa</taxon>
        <taxon>Spiralia</taxon>
        <taxon>Lophotrochozoa</taxon>
        <taxon>Mollusca</taxon>
        <taxon>Bivalvia</taxon>
        <taxon>Autobranchia</taxon>
        <taxon>Heteroconchia</taxon>
        <taxon>Palaeoheterodonta</taxon>
        <taxon>Unionida</taxon>
        <taxon>Unionoidea</taxon>
        <taxon>Unionidae</taxon>
        <taxon>Unioninae</taxon>
        <taxon>Sinanodonta</taxon>
    </lineage>
</organism>
<name>A0ABD3WE53_SINWO</name>
<comment type="caution">
    <text evidence="1">The sequence shown here is derived from an EMBL/GenBank/DDBJ whole genome shotgun (WGS) entry which is preliminary data.</text>
</comment>
<accession>A0ABD3WE53</accession>
<keyword evidence="2" id="KW-1185">Reference proteome</keyword>
<gene>
    <name evidence="1" type="ORF">ACJMK2_039833</name>
</gene>
<dbReference type="Proteomes" id="UP001634394">
    <property type="component" value="Unassembled WGS sequence"/>
</dbReference>
<evidence type="ECO:0000313" key="2">
    <source>
        <dbReference type="Proteomes" id="UP001634394"/>
    </source>
</evidence>
<reference evidence="1 2" key="1">
    <citation type="submission" date="2024-11" db="EMBL/GenBank/DDBJ databases">
        <title>Chromosome-level genome assembly of the freshwater bivalve Anodonta woodiana.</title>
        <authorList>
            <person name="Chen X."/>
        </authorList>
    </citation>
    <scope>NUCLEOTIDE SEQUENCE [LARGE SCALE GENOMIC DNA]</scope>
    <source>
        <strain evidence="1">MN2024</strain>
        <tissue evidence="1">Gills</tissue>
    </source>
</reference>
<protein>
    <submittedName>
        <fullName evidence="1">Uncharacterized protein</fullName>
    </submittedName>
</protein>
<proteinExistence type="predicted"/>
<dbReference type="AlphaFoldDB" id="A0ABD3WE53"/>
<evidence type="ECO:0000313" key="1">
    <source>
        <dbReference type="EMBL" id="KAL3871861.1"/>
    </source>
</evidence>
<dbReference type="EMBL" id="JBJQND010000007">
    <property type="protein sequence ID" value="KAL3871861.1"/>
    <property type="molecule type" value="Genomic_DNA"/>
</dbReference>